<dbReference type="SUPFAM" id="SSF53623">
    <property type="entry name" value="MurD-like peptide ligases, catalytic domain"/>
    <property type="match status" value="1"/>
</dbReference>
<dbReference type="Proteomes" id="UP000241848">
    <property type="component" value="Unassembled WGS sequence"/>
</dbReference>
<evidence type="ECO:0000256" key="9">
    <source>
        <dbReference type="RuleBase" id="RU004135"/>
    </source>
</evidence>
<feature type="modified residue" description="N6-carboxylysine" evidence="8">
    <location>
        <position position="213"/>
    </location>
</feature>
<dbReference type="UniPathway" id="UPA00219"/>
<comment type="similarity">
    <text evidence="2 8">Belongs to the MurCDEF family. MurE subfamily.</text>
</comment>
<feature type="domain" description="Mur ligase C-terminal" evidence="11">
    <location>
        <begin position="324"/>
        <end position="453"/>
    </location>
</feature>
<comment type="caution">
    <text evidence="8">Lacks conserved residue(s) required for the propagation of feature annotation.</text>
</comment>
<dbReference type="SUPFAM" id="SSF63418">
    <property type="entry name" value="MurE/MurF N-terminal domain"/>
    <property type="match status" value="1"/>
</dbReference>
<keyword evidence="8" id="KW-0460">Magnesium</keyword>
<comment type="pathway">
    <text evidence="1 8 9">Cell wall biogenesis; peptidoglycan biosynthesis.</text>
</comment>
<dbReference type="InterPro" id="IPR035911">
    <property type="entry name" value="MurE/MurF_N"/>
</dbReference>
<evidence type="ECO:0000256" key="4">
    <source>
        <dbReference type="ARBA" id="ARBA00022960"/>
    </source>
</evidence>
<feature type="domain" description="Mur ligase N-terminal catalytic" evidence="10">
    <location>
        <begin position="20"/>
        <end position="87"/>
    </location>
</feature>
<dbReference type="Gene3D" id="3.90.190.20">
    <property type="entry name" value="Mur ligase, C-terminal domain"/>
    <property type="match status" value="1"/>
</dbReference>
<evidence type="ECO:0000256" key="8">
    <source>
        <dbReference type="HAMAP-Rule" id="MF_00208"/>
    </source>
</evidence>
<dbReference type="GO" id="GO:0008360">
    <property type="term" value="P:regulation of cell shape"/>
    <property type="evidence" value="ECO:0007669"/>
    <property type="project" value="UniProtKB-KW"/>
</dbReference>
<dbReference type="InterPro" id="IPR013221">
    <property type="entry name" value="Mur_ligase_cen"/>
</dbReference>
<comment type="subcellular location">
    <subcellularLocation>
        <location evidence="8 9">Cytoplasm</location>
    </subcellularLocation>
</comment>
<dbReference type="InterPro" id="IPR005761">
    <property type="entry name" value="UDP-N-AcMur-Glu-dNH2Pim_ligase"/>
</dbReference>
<evidence type="ECO:0000259" key="10">
    <source>
        <dbReference type="Pfam" id="PF01225"/>
    </source>
</evidence>
<dbReference type="Pfam" id="PF01225">
    <property type="entry name" value="Mur_ligase"/>
    <property type="match status" value="1"/>
</dbReference>
<dbReference type="Gene3D" id="3.40.1390.10">
    <property type="entry name" value="MurE/MurF, N-terminal domain"/>
    <property type="match status" value="1"/>
</dbReference>
<dbReference type="Gene3D" id="3.40.1190.10">
    <property type="entry name" value="Mur-like, catalytic domain"/>
    <property type="match status" value="1"/>
</dbReference>
<comment type="PTM">
    <text evidence="8">Carboxylation is probably crucial for Mg(2+) binding and, consequently, for the gamma-phosphate positioning of ATP.</text>
</comment>
<comment type="function">
    <text evidence="8">Catalyzes the addition of an amino acid to the nucleotide precursor UDP-N-acetylmuramoyl-L-alanyl-D-glutamate (UMAG) in the biosynthesis of bacterial cell-wall peptidoglycan.</text>
</comment>
<keyword evidence="8" id="KW-0963">Cytoplasm</keyword>
<reference evidence="13 14" key="1">
    <citation type="journal article" date="2014" name="BMC Genomics">
        <title>Comparison of environmental and isolate Sulfobacillus genomes reveals diverse carbon, sulfur, nitrogen, and hydrogen metabolisms.</title>
        <authorList>
            <person name="Justice N.B."/>
            <person name="Norman A."/>
            <person name="Brown C.T."/>
            <person name="Singh A."/>
            <person name="Thomas B.C."/>
            <person name="Banfield J.F."/>
        </authorList>
    </citation>
    <scope>NUCLEOTIDE SEQUENCE [LARGE SCALE GENOMIC DNA]</scope>
    <source>
        <strain evidence="13">AMDSBA3</strain>
    </source>
</reference>
<dbReference type="AlphaFoldDB" id="A0A2T2WCS7"/>
<evidence type="ECO:0000256" key="1">
    <source>
        <dbReference type="ARBA" id="ARBA00004752"/>
    </source>
</evidence>
<evidence type="ECO:0000256" key="6">
    <source>
        <dbReference type="ARBA" id="ARBA00023306"/>
    </source>
</evidence>
<dbReference type="HAMAP" id="MF_00208">
    <property type="entry name" value="MurE"/>
    <property type="match status" value="1"/>
</dbReference>
<evidence type="ECO:0000256" key="7">
    <source>
        <dbReference type="ARBA" id="ARBA00023316"/>
    </source>
</evidence>
<dbReference type="InterPro" id="IPR000713">
    <property type="entry name" value="Mur_ligase_N"/>
</dbReference>
<keyword evidence="8" id="KW-0067">ATP-binding</keyword>
<dbReference type="GO" id="GO:0071555">
    <property type="term" value="P:cell wall organization"/>
    <property type="evidence" value="ECO:0007669"/>
    <property type="project" value="UniProtKB-KW"/>
</dbReference>
<keyword evidence="8 13" id="KW-0436">Ligase</keyword>
<dbReference type="NCBIfam" id="NF001126">
    <property type="entry name" value="PRK00139.1-4"/>
    <property type="match status" value="1"/>
</dbReference>
<evidence type="ECO:0000313" key="14">
    <source>
        <dbReference type="Proteomes" id="UP000241848"/>
    </source>
</evidence>
<dbReference type="InterPro" id="IPR036565">
    <property type="entry name" value="Mur-like_cat_sf"/>
</dbReference>
<gene>
    <name evidence="8" type="primary">murE</name>
    <name evidence="13" type="ORF">C7B45_16855</name>
</gene>
<dbReference type="NCBIfam" id="TIGR01085">
    <property type="entry name" value="murE"/>
    <property type="match status" value="1"/>
</dbReference>
<dbReference type="GO" id="GO:0016881">
    <property type="term" value="F:acid-amino acid ligase activity"/>
    <property type="evidence" value="ECO:0007669"/>
    <property type="project" value="UniProtKB-UniRule"/>
</dbReference>
<protein>
    <recommendedName>
        <fullName evidence="8">UDP-N-acetylmuramyl-tripeptide synthetase</fullName>
        <ecNumber evidence="8">6.3.2.-</ecNumber>
    </recommendedName>
    <alternativeName>
        <fullName evidence="8">UDP-MurNAc-tripeptide synthetase</fullName>
    </alternativeName>
</protein>
<dbReference type="Pfam" id="PF02875">
    <property type="entry name" value="Mur_ligase_C"/>
    <property type="match status" value="1"/>
</dbReference>
<dbReference type="PANTHER" id="PTHR23135:SF4">
    <property type="entry name" value="UDP-N-ACETYLMURAMOYL-L-ALANYL-D-GLUTAMATE--2,6-DIAMINOPIMELATE LIGASE MURE HOMOLOG, CHLOROPLASTIC"/>
    <property type="match status" value="1"/>
</dbReference>
<feature type="binding site" evidence="8">
    <location>
        <begin position="104"/>
        <end position="110"/>
    </location>
    <ligand>
        <name>ATP</name>
        <dbReference type="ChEBI" id="CHEBI:30616"/>
    </ligand>
</feature>
<evidence type="ECO:0000256" key="5">
    <source>
        <dbReference type="ARBA" id="ARBA00022984"/>
    </source>
</evidence>
<evidence type="ECO:0000256" key="3">
    <source>
        <dbReference type="ARBA" id="ARBA00022618"/>
    </source>
</evidence>
<organism evidence="13 14">
    <name type="scientific">Sulfobacillus acidophilus</name>
    <dbReference type="NCBI Taxonomy" id="53633"/>
    <lineage>
        <taxon>Bacteria</taxon>
        <taxon>Bacillati</taxon>
        <taxon>Bacillota</taxon>
        <taxon>Clostridia</taxon>
        <taxon>Eubacteriales</taxon>
        <taxon>Clostridiales Family XVII. Incertae Sedis</taxon>
        <taxon>Sulfobacillus</taxon>
    </lineage>
</organism>
<evidence type="ECO:0000259" key="11">
    <source>
        <dbReference type="Pfam" id="PF02875"/>
    </source>
</evidence>
<dbReference type="GO" id="GO:0009252">
    <property type="term" value="P:peptidoglycan biosynthetic process"/>
    <property type="evidence" value="ECO:0007669"/>
    <property type="project" value="UniProtKB-UniRule"/>
</dbReference>
<feature type="binding site" evidence="8">
    <location>
        <position position="173"/>
    </location>
    <ligand>
        <name>UDP-N-acetyl-alpha-D-muramoyl-L-alanyl-D-glutamate</name>
        <dbReference type="ChEBI" id="CHEBI:83900"/>
    </ligand>
</feature>
<dbReference type="SUPFAM" id="SSF53244">
    <property type="entry name" value="MurD-like peptide ligases, peptide-binding domain"/>
    <property type="match status" value="1"/>
</dbReference>
<sequence length="489" mass="53058">MAAGIQKTDSGWKLDAAVIGVAIDSRRVKPGYVFVAIPGATSDGHSFIADAISRGAVAIVGERPGLKLGVPYFQVPSSRIAAAELSAAFYRYPSRQLIATGVTGTNGKTSVVYWLTALLRAGGYGCGMISSVINDSGRGTRESVLTTPESPDLQQQLREMADSGLTHAVIEISSHGIAQHRVDQIDLDLAVLTNITREHLDFHGTMENYVATKSLLFERMPADSRGVVINADDHYSQRVLNRVVCPALTYGMQAGELRAQVLSSSAWSSRVRLAHRDFDMVVQLNHPGLYNVYNLTAAVAAAYRLGVTADVIERVVPTLPEVPGRMQVFQVPGKPMVIIDYAHTPDGLTQSLQTVRQMVSGKIWLVFGARGGRDRGKRPEMGEIAARLADRVVLTSDSPNDEDPLAIARAIEVGIRHIAKDVMMAIELDRSQAIQWAVDHAQADDCVLVTGRGPESYQYFRQRRVRIKDGEVAEQALGIGKGRDGIGIH</sequence>
<feature type="binding site" evidence="8">
    <location>
        <begin position="146"/>
        <end position="147"/>
    </location>
    <ligand>
        <name>UDP-N-acetyl-alpha-D-muramoyl-L-alanyl-D-glutamate</name>
        <dbReference type="ChEBI" id="CHEBI:83900"/>
    </ligand>
</feature>
<comment type="caution">
    <text evidence="13">The sequence shown here is derived from an EMBL/GenBank/DDBJ whole genome shotgun (WGS) entry which is preliminary data.</text>
</comment>
<keyword evidence="3 8" id="KW-0132">Cell division</keyword>
<keyword evidence="4 8" id="KW-0133">Cell shape</keyword>
<proteinExistence type="inferred from homology"/>
<keyword evidence="6 8" id="KW-0131">Cell cycle</keyword>
<dbReference type="Pfam" id="PF08245">
    <property type="entry name" value="Mur_ligase_M"/>
    <property type="match status" value="1"/>
</dbReference>
<feature type="domain" description="Mur ligase central" evidence="12">
    <location>
        <begin position="102"/>
        <end position="302"/>
    </location>
</feature>
<comment type="cofactor">
    <cofactor evidence="8">
        <name>Mg(2+)</name>
        <dbReference type="ChEBI" id="CHEBI:18420"/>
    </cofactor>
</comment>
<dbReference type="EC" id="6.3.2.-" evidence="8"/>
<keyword evidence="7 8" id="KW-0961">Cell wall biogenesis/degradation</keyword>
<feature type="binding site" evidence="8">
    <location>
        <position position="181"/>
    </location>
    <ligand>
        <name>UDP-N-acetyl-alpha-D-muramoyl-L-alanyl-D-glutamate</name>
        <dbReference type="ChEBI" id="CHEBI:83900"/>
    </ligand>
</feature>
<dbReference type="EMBL" id="PXYV01000093">
    <property type="protein sequence ID" value="PSR20041.1"/>
    <property type="molecule type" value="Genomic_DNA"/>
</dbReference>
<keyword evidence="5 8" id="KW-0573">Peptidoglycan synthesis</keyword>
<evidence type="ECO:0000313" key="13">
    <source>
        <dbReference type="EMBL" id="PSR20041.1"/>
    </source>
</evidence>
<feature type="binding site" evidence="8">
    <location>
        <position position="179"/>
    </location>
    <ligand>
        <name>UDP-N-acetyl-alpha-D-muramoyl-L-alanyl-D-glutamate</name>
        <dbReference type="ChEBI" id="CHEBI:83900"/>
    </ligand>
</feature>
<name>A0A2T2WCS7_9FIRM</name>
<dbReference type="InterPro" id="IPR004101">
    <property type="entry name" value="Mur_ligase_C"/>
</dbReference>
<feature type="binding site" evidence="8">
    <location>
        <position position="25"/>
    </location>
    <ligand>
        <name>UDP-N-acetyl-alpha-D-muramoyl-L-alanyl-D-glutamate</name>
        <dbReference type="ChEBI" id="CHEBI:83900"/>
    </ligand>
</feature>
<keyword evidence="8" id="KW-0547">Nucleotide-binding</keyword>
<dbReference type="GO" id="GO:0005737">
    <property type="term" value="C:cytoplasm"/>
    <property type="evidence" value="ECO:0007669"/>
    <property type="project" value="UniProtKB-SubCell"/>
</dbReference>
<dbReference type="InterPro" id="IPR036615">
    <property type="entry name" value="Mur_ligase_C_dom_sf"/>
</dbReference>
<dbReference type="PANTHER" id="PTHR23135">
    <property type="entry name" value="MUR LIGASE FAMILY MEMBER"/>
    <property type="match status" value="1"/>
</dbReference>
<dbReference type="GO" id="GO:0000287">
    <property type="term" value="F:magnesium ion binding"/>
    <property type="evidence" value="ECO:0007669"/>
    <property type="project" value="UniProtKB-UniRule"/>
</dbReference>
<accession>A0A2T2WCS7</accession>
<evidence type="ECO:0000256" key="2">
    <source>
        <dbReference type="ARBA" id="ARBA00005898"/>
    </source>
</evidence>
<dbReference type="GO" id="GO:0051301">
    <property type="term" value="P:cell division"/>
    <property type="evidence" value="ECO:0007669"/>
    <property type="project" value="UniProtKB-KW"/>
</dbReference>
<evidence type="ECO:0000259" key="12">
    <source>
        <dbReference type="Pfam" id="PF08245"/>
    </source>
</evidence>
<dbReference type="GO" id="GO:0005524">
    <property type="term" value="F:ATP binding"/>
    <property type="evidence" value="ECO:0007669"/>
    <property type="project" value="UniProtKB-UniRule"/>
</dbReference>